<dbReference type="Pfam" id="PF05239">
    <property type="entry name" value="PRC"/>
    <property type="match status" value="1"/>
</dbReference>
<dbReference type="PANTHER" id="PTHR38463">
    <property type="entry name" value="STRESS RESPONSE PROTEIN YSNF"/>
    <property type="match status" value="1"/>
</dbReference>
<dbReference type="SUPFAM" id="SSF50346">
    <property type="entry name" value="PRC-barrel domain"/>
    <property type="match status" value="1"/>
</dbReference>
<comment type="caution">
    <text evidence="3">The sequence shown here is derived from an EMBL/GenBank/DDBJ whole genome shotgun (WGS) entry which is preliminary data.</text>
</comment>
<evidence type="ECO:0000313" key="3">
    <source>
        <dbReference type="EMBL" id="MFC4424808.1"/>
    </source>
</evidence>
<dbReference type="Gene3D" id="3.90.50.10">
    <property type="entry name" value="Photosynthetic Reaction Center, subunit H, domain 2"/>
    <property type="match status" value="1"/>
</dbReference>
<dbReference type="InterPro" id="IPR027275">
    <property type="entry name" value="PRC-brl_dom"/>
</dbReference>
<dbReference type="NCBIfam" id="TIGR02271">
    <property type="entry name" value="YsnF/AvaK domain"/>
    <property type="match status" value="1"/>
</dbReference>
<dbReference type="Pfam" id="PF09557">
    <property type="entry name" value="DUF2382"/>
    <property type="match status" value="1"/>
</dbReference>
<organism evidence="3 4">
    <name type="scientific">Deinococcus navajonensis</name>
    <dbReference type="NCBI Taxonomy" id="309884"/>
    <lineage>
        <taxon>Bacteria</taxon>
        <taxon>Thermotogati</taxon>
        <taxon>Deinococcota</taxon>
        <taxon>Deinococci</taxon>
        <taxon>Deinococcales</taxon>
        <taxon>Deinococcaceae</taxon>
        <taxon>Deinococcus</taxon>
    </lineage>
</organism>
<keyword evidence="4" id="KW-1185">Reference proteome</keyword>
<gene>
    <name evidence="3" type="ORF">ACFOZ9_01200</name>
</gene>
<reference evidence="4" key="1">
    <citation type="journal article" date="2019" name="Int. J. Syst. Evol. Microbiol.">
        <title>The Global Catalogue of Microorganisms (GCM) 10K type strain sequencing project: providing services to taxonomists for standard genome sequencing and annotation.</title>
        <authorList>
            <consortium name="The Broad Institute Genomics Platform"/>
            <consortium name="The Broad Institute Genome Sequencing Center for Infectious Disease"/>
            <person name="Wu L."/>
            <person name="Ma J."/>
        </authorList>
    </citation>
    <scope>NUCLEOTIDE SEQUENCE [LARGE SCALE GENOMIC DNA]</scope>
    <source>
        <strain evidence="4">CCUG 56029</strain>
    </source>
</reference>
<dbReference type="PANTHER" id="PTHR38463:SF1">
    <property type="entry name" value="STRESS RESPONSE PROTEIN YSNF"/>
    <property type="match status" value="1"/>
</dbReference>
<dbReference type="Proteomes" id="UP001595998">
    <property type="component" value="Unassembled WGS sequence"/>
</dbReference>
<dbReference type="InterPro" id="IPR014747">
    <property type="entry name" value="Bac_photo_RC_H_C"/>
</dbReference>
<dbReference type="RefSeq" id="WP_380035342.1">
    <property type="nucleotide sequence ID" value="NZ_JBHSEH010000004.1"/>
</dbReference>
<protein>
    <submittedName>
        <fullName evidence="3">PRC and DUF2382 domain-containing protein</fullName>
    </submittedName>
</protein>
<dbReference type="InterPro" id="IPR011033">
    <property type="entry name" value="PRC_barrel-like_sf"/>
</dbReference>
<evidence type="ECO:0000313" key="4">
    <source>
        <dbReference type="Proteomes" id="UP001595998"/>
    </source>
</evidence>
<proteinExistence type="predicted"/>
<dbReference type="EMBL" id="JBHSEH010000004">
    <property type="protein sequence ID" value="MFC4424808.1"/>
    <property type="molecule type" value="Genomic_DNA"/>
</dbReference>
<evidence type="ECO:0000259" key="1">
    <source>
        <dbReference type="Pfam" id="PF05239"/>
    </source>
</evidence>
<accession>A0ABV8XJ50</accession>
<sequence length="300" mass="33125">MARLFPISRSAQDLSGHDSPIGLNAYGMGGKEMGTIREALADETGRIRYLVVDASRWFVAKDIMVPVGLTRITDDGVYFDELTHDHARELSAYVPGHDHTFESQVADERVLRAVDTPREHTGTAFNYRDEDQTDTLFKTTGRLRLLEERLVVNKDRFVAGSVEISKHVETSTQRVAVALHREEVVIERLVVTEDRPVNGEVQLGGAGAVLRVELKAERANVGKQAFIAEEVAIGKRVITETETITAEVGREVLDVHETGEVRRGTGSALKETAGEHHVMPQAGKAVKEAVDPLDGEIDRR</sequence>
<dbReference type="InterPro" id="IPR052967">
    <property type="entry name" value="Stress_Response_Assoc"/>
</dbReference>
<dbReference type="InterPro" id="IPR019060">
    <property type="entry name" value="DUF2382"/>
</dbReference>
<evidence type="ECO:0000259" key="2">
    <source>
        <dbReference type="Pfam" id="PF09557"/>
    </source>
</evidence>
<feature type="domain" description="PRC-barrel" evidence="1">
    <location>
        <begin position="18"/>
        <end position="81"/>
    </location>
</feature>
<name>A0ABV8XJ50_9DEIO</name>
<feature type="domain" description="DUF2382" evidence="2">
    <location>
        <begin position="143"/>
        <end position="255"/>
    </location>
</feature>